<evidence type="ECO:0000259" key="12">
    <source>
        <dbReference type="PROSITE" id="PS50067"/>
    </source>
</evidence>
<dbReference type="InterPro" id="IPR001752">
    <property type="entry name" value="Kinesin_motor_dom"/>
</dbReference>
<dbReference type="SMART" id="SM00312">
    <property type="entry name" value="PX"/>
    <property type="match status" value="1"/>
</dbReference>
<keyword evidence="3" id="KW-0597">Phosphoprotein</keyword>
<dbReference type="PROSITE" id="PS50067">
    <property type="entry name" value="KINESIN_MOTOR_2"/>
    <property type="match status" value="1"/>
</dbReference>
<evidence type="ECO:0000256" key="3">
    <source>
        <dbReference type="ARBA" id="ARBA00022553"/>
    </source>
</evidence>
<evidence type="ECO:0000256" key="7">
    <source>
        <dbReference type="ARBA" id="ARBA00023175"/>
    </source>
</evidence>
<dbReference type="CDD" id="cd01365">
    <property type="entry name" value="KISc_KIF1A_KIF1B"/>
    <property type="match status" value="1"/>
</dbReference>
<dbReference type="InterPro" id="IPR027417">
    <property type="entry name" value="P-loop_NTPase"/>
</dbReference>
<dbReference type="FunFam" id="2.60.200.20:FF:000005">
    <property type="entry name" value="Kinesin family member 16B"/>
    <property type="match status" value="1"/>
</dbReference>
<dbReference type="Gene3D" id="3.30.1520.10">
    <property type="entry name" value="Phox-like domain"/>
    <property type="match status" value="1"/>
</dbReference>
<dbReference type="InterPro" id="IPR008984">
    <property type="entry name" value="SMAD_FHA_dom_sf"/>
</dbReference>
<feature type="domain" description="PX" evidence="13">
    <location>
        <begin position="1296"/>
        <end position="1429"/>
    </location>
</feature>
<organism evidence="14 15">
    <name type="scientific">Octopus sinensis</name>
    <name type="common">East Asian common octopus</name>
    <dbReference type="NCBI Taxonomy" id="2607531"/>
    <lineage>
        <taxon>Eukaryota</taxon>
        <taxon>Metazoa</taxon>
        <taxon>Spiralia</taxon>
        <taxon>Lophotrochozoa</taxon>
        <taxon>Mollusca</taxon>
        <taxon>Cephalopoda</taxon>
        <taxon>Coleoidea</taxon>
        <taxon>Octopodiformes</taxon>
        <taxon>Octopoda</taxon>
        <taxon>Incirrata</taxon>
        <taxon>Octopodidae</taxon>
        <taxon>Octopus</taxon>
    </lineage>
</organism>
<evidence type="ECO:0000313" key="14">
    <source>
        <dbReference type="Proteomes" id="UP000515154"/>
    </source>
</evidence>
<keyword evidence="7 9" id="KW-0505">Motor protein</keyword>
<dbReference type="InterPro" id="IPR036961">
    <property type="entry name" value="Kinesin_motor_dom_sf"/>
</dbReference>
<dbReference type="RefSeq" id="XP_029642611.1">
    <property type="nucleotide sequence ID" value="XM_029786751.2"/>
</dbReference>
<evidence type="ECO:0000256" key="4">
    <source>
        <dbReference type="ARBA" id="ARBA00022741"/>
    </source>
</evidence>
<dbReference type="PRINTS" id="PR00380">
    <property type="entry name" value="KINESINHEAVY"/>
</dbReference>
<evidence type="ECO:0000256" key="5">
    <source>
        <dbReference type="ARBA" id="ARBA00022840"/>
    </source>
</evidence>
<evidence type="ECO:0000256" key="11">
    <source>
        <dbReference type="SAM" id="MobiDB-lite"/>
    </source>
</evidence>
<dbReference type="Pfam" id="PF00787">
    <property type="entry name" value="PX"/>
    <property type="match status" value="1"/>
</dbReference>
<feature type="coiled-coil region" evidence="10">
    <location>
        <begin position="1137"/>
        <end position="1223"/>
    </location>
</feature>
<dbReference type="Pfam" id="PF00225">
    <property type="entry name" value="Kinesin"/>
    <property type="match status" value="1"/>
</dbReference>
<keyword evidence="14" id="KW-1185">Reference proteome</keyword>
<evidence type="ECO:0000256" key="10">
    <source>
        <dbReference type="SAM" id="Coils"/>
    </source>
</evidence>
<keyword evidence="4 9" id="KW-0547">Nucleotide-binding</keyword>
<dbReference type="GO" id="GO:0003777">
    <property type="term" value="F:microtubule motor activity"/>
    <property type="evidence" value="ECO:0007669"/>
    <property type="project" value="InterPro"/>
</dbReference>
<feature type="coiled-coil region" evidence="10">
    <location>
        <begin position="997"/>
        <end position="1031"/>
    </location>
</feature>
<feature type="coiled-coil region" evidence="10">
    <location>
        <begin position="877"/>
        <end position="941"/>
    </location>
</feature>
<dbReference type="GO" id="GO:0007018">
    <property type="term" value="P:microtubule-based movement"/>
    <property type="evidence" value="ECO:0007669"/>
    <property type="project" value="InterPro"/>
</dbReference>
<dbReference type="SMART" id="SM00129">
    <property type="entry name" value="KISc"/>
    <property type="match status" value="1"/>
</dbReference>
<dbReference type="GO" id="GO:0008017">
    <property type="term" value="F:microtubule binding"/>
    <property type="evidence" value="ECO:0007669"/>
    <property type="project" value="InterPro"/>
</dbReference>
<dbReference type="GO" id="GO:0005856">
    <property type="term" value="C:cytoskeleton"/>
    <property type="evidence" value="ECO:0007669"/>
    <property type="project" value="UniProtKB-SubCell"/>
</dbReference>
<dbReference type="InterPro" id="IPR000253">
    <property type="entry name" value="FHA_dom"/>
</dbReference>
<dbReference type="Pfam" id="PF00498">
    <property type="entry name" value="FHA"/>
    <property type="match status" value="1"/>
</dbReference>
<dbReference type="PROSITE" id="PS50195">
    <property type="entry name" value="PX"/>
    <property type="match status" value="1"/>
</dbReference>
<feature type="compositionally biased region" description="Polar residues" evidence="11">
    <location>
        <begin position="1251"/>
        <end position="1271"/>
    </location>
</feature>
<evidence type="ECO:0000259" key="13">
    <source>
        <dbReference type="PROSITE" id="PS50195"/>
    </source>
</evidence>
<comment type="subcellular location">
    <subcellularLocation>
        <location evidence="1">Cytoplasm</location>
        <location evidence="1">Cytoskeleton</location>
    </subcellularLocation>
</comment>
<dbReference type="Proteomes" id="UP000515154">
    <property type="component" value="Linkage group LG11"/>
</dbReference>
<dbReference type="InterPro" id="IPR019821">
    <property type="entry name" value="Kinesin_motor_CS"/>
</dbReference>
<feature type="binding site" evidence="9">
    <location>
        <begin position="104"/>
        <end position="111"/>
    </location>
    <ligand>
        <name>ATP</name>
        <dbReference type="ChEBI" id="CHEBI:30616"/>
    </ligand>
</feature>
<feature type="region of interest" description="Disordered" evidence="11">
    <location>
        <begin position="1246"/>
        <end position="1273"/>
    </location>
</feature>
<comment type="similarity">
    <text evidence="9">Belongs to the TRAFAC class myosin-kinesin ATPase superfamily. Kinesin family.</text>
</comment>
<keyword evidence="6 10" id="KW-0175">Coiled coil</keyword>
<keyword evidence="8" id="KW-0206">Cytoskeleton</keyword>
<proteinExistence type="inferred from homology"/>
<dbReference type="CDD" id="cd06874">
    <property type="entry name" value="PX_KIF16B_SNX23"/>
    <property type="match status" value="1"/>
</dbReference>
<keyword evidence="5 9" id="KW-0067">ATP-binding</keyword>
<sequence>MTSVKVAVRVRPINQREEELDSKFIISMEDNKTTITNNKIPETVSEGDCGRESMRVKEFTFDFSFWSASKASNFASQDHVFQSLGLDVVRSAYDGYNACVFAYGQTGSGKSYTMMGNQDDHGLIPRICKELFSRMVDGNSSYRTEVSFLEIYNEKVRDLLQKTHADDKGLHTLRVREHPKDGPYVQELSKHYVHNYEDIKSLMDYGNINRTTAATNMNDVSSRSHAIFTILFTQAKFVKDMPSEIHSKIHLVDLAGSERADATGATGQRLKEGASINKSLVTLGNVISVLAEMSEKKVKSIFIPYRNSVLTWLLKDSLGGNSRTIMVATISPADVNYGETLSTLRYANRAKNIINRPTINEDPNVRLIRELRAEIARLRAMLGGNIDNITTPKVQEKLHENEARVKVLTDEWAGKWKETACILQEQTTLALRKEGLGVVLDSELPHLIGIDDDILSTGIMLYHLKAGKTTIGRGDAEVEQDIVLAGVDVQAEHCVIENTDSVVTLFPINNALCTINGANIQGSAKLTQGAVILLGKTNMFRFNHPAEAAKMREELKSCNLTFSRTSLLSQSMNDLYRSTDSLNIVGVSGDFDLVHRQEIEMLEEKRQEIENMEEKHRQAEMDRLCKQSELEKELEVKRSQLNSLQLEMEKAQDETKKVQLQVRQEQAKLKRKSQEIEKQFKDYLEEKEKFHLEKEMERIKRQKETEEEIAKRLAERSASCCTEVENELKKLTEEETVLRNNLMKTKELLEKEIHDLELKQEAKLNLEQQIEDIEKEKLNKETKLEAMTQQYDQQKADLEYQKQKMRRELEGDKKIIEGLTYELQEAGKKFSEFTAAHDGWIETQGEEVKKKWYQLENKEIELIQEYENSMKDFEIQHKKDFEDINFAKQEIEDAKQELEKHQKLKQEEYTKAKNAEDREKINVEIEELEAAMKELLVHEEEHIKGEKSYLQRYDDKKDLFTKSFNEQKDQIDQEKNALRQSEKFRIEKQVYEKSLILEERESSVKMQEEILQDMEKNLKISTEKLVSEINELSVKQEQMMKQSEEQDGNLQTSIIELKKRQDQVEKQESLELERIAKEKRRLLALLEQSSPTKQKLKNGSPSFSIEYNGEIHEVPKRVSSSKQRQNSIEENTSNLSLQEIKQQYKIAETQLEEKIRIFEEERDAELERIEYEKYKLQELENQERINSLVEQEVRRRLFEEKVQREKQRRIEKEQEKKERDEEISRLKVMHSREMKQLKAKYERSEGLHSSVIPTKSNPYATVMSPDSYTSSRLEHRRMKYPSSPDIFTGSNQNQTSAIRIYIPTYLYRGHGSDTHYEYEVKICVKDETWSVFRRYSRFRQLHTDMKIQYAEVGSLIFPPKKLFSRSEKVVSERRYQLEFYLRSLLEILMKIPSCPINPSNNEFLSKQTLCDFDPFYKKGLFEATKHGTT</sequence>
<protein>
    <submittedName>
        <fullName evidence="15 16">Kinesin-like protein KIF16B isoform X1</fullName>
    </submittedName>
</protein>
<dbReference type="SUPFAM" id="SSF52540">
    <property type="entry name" value="P-loop containing nucleoside triphosphate hydrolases"/>
    <property type="match status" value="1"/>
</dbReference>
<feature type="domain" description="Kinesin motor" evidence="12">
    <location>
        <begin position="3"/>
        <end position="353"/>
    </location>
</feature>
<dbReference type="PANTHER" id="PTHR47117:SF6">
    <property type="entry name" value="KINESIN-LIKE PROTEIN KIF16B"/>
    <property type="match status" value="1"/>
</dbReference>
<dbReference type="CDD" id="cd22708">
    <property type="entry name" value="FHA_KIF16"/>
    <property type="match status" value="1"/>
</dbReference>
<dbReference type="Gene3D" id="3.40.850.10">
    <property type="entry name" value="Kinesin motor domain"/>
    <property type="match status" value="1"/>
</dbReference>
<dbReference type="RefSeq" id="XP_036363191.1">
    <property type="nucleotide sequence ID" value="XM_036507298.1"/>
</dbReference>
<dbReference type="InterPro" id="IPR001683">
    <property type="entry name" value="PX_dom"/>
</dbReference>
<keyword evidence="2" id="KW-0963">Cytoplasm</keyword>
<accession>A0A6P7SXR7</accession>
<evidence type="ECO:0000256" key="8">
    <source>
        <dbReference type="ARBA" id="ARBA00023212"/>
    </source>
</evidence>
<gene>
    <name evidence="15 16" type="primary">LOC115217138</name>
</gene>
<dbReference type="PROSITE" id="PS00411">
    <property type="entry name" value="KINESIN_MOTOR_1"/>
    <property type="match status" value="1"/>
</dbReference>
<dbReference type="PANTHER" id="PTHR47117">
    <property type="entry name" value="STAR-RELATED LIPID TRANSFER PROTEIN 9"/>
    <property type="match status" value="1"/>
</dbReference>
<dbReference type="GO" id="GO:0005737">
    <property type="term" value="C:cytoplasm"/>
    <property type="evidence" value="ECO:0007669"/>
    <property type="project" value="UniProtKB-ARBA"/>
</dbReference>
<dbReference type="GO" id="GO:0005524">
    <property type="term" value="F:ATP binding"/>
    <property type="evidence" value="ECO:0007669"/>
    <property type="project" value="UniProtKB-UniRule"/>
</dbReference>
<dbReference type="KEGG" id="osn:115217138"/>
<feature type="coiled-coil region" evidence="10">
    <location>
        <begin position="595"/>
        <end position="808"/>
    </location>
</feature>
<dbReference type="SUPFAM" id="SSF49879">
    <property type="entry name" value="SMAD/FHA domain"/>
    <property type="match status" value="1"/>
</dbReference>
<reference evidence="15 16" key="1">
    <citation type="submission" date="2025-08" db="UniProtKB">
        <authorList>
            <consortium name="RefSeq"/>
        </authorList>
    </citation>
    <scope>IDENTIFICATION</scope>
</reference>
<dbReference type="InterPro" id="IPR036871">
    <property type="entry name" value="PX_dom_sf"/>
</dbReference>
<evidence type="ECO:0000256" key="2">
    <source>
        <dbReference type="ARBA" id="ARBA00022490"/>
    </source>
</evidence>
<evidence type="ECO:0000313" key="15">
    <source>
        <dbReference type="RefSeq" id="XP_029642611.1"/>
    </source>
</evidence>
<dbReference type="SUPFAM" id="SSF64268">
    <property type="entry name" value="PX domain"/>
    <property type="match status" value="1"/>
</dbReference>
<evidence type="ECO:0000256" key="6">
    <source>
        <dbReference type="ARBA" id="ARBA00023054"/>
    </source>
</evidence>
<evidence type="ECO:0000256" key="9">
    <source>
        <dbReference type="PROSITE-ProRule" id="PRU00283"/>
    </source>
</evidence>
<dbReference type="Gene3D" id="2.60.200.20">
    <property type="match status" value="1"/>
</dbReference>
<dbReference type="FunFam" id="3.40.850.10:FF:000021">
    <property type="entry name" value="kinesin-like protein KIF16B isoform X1"/>
    <property type="match status" value="1"/>
</dbReference>
<dbReference type="GO" id="GO:0035091">
    <property type="term" value="F:phosphatidylinositol binding"/>
    <property type="evidence" value="ECO:0007669"/>
    <property type="project" value="InterPro"/>
</dbReference>
<evidence type="ECO:0000313" key="16">
    <source>
        <dbReference type="RefSeq" id="XP_036363191.1"/>
    </source>
</evidence>
<evidence type="ECO:0000256" key="1">
    <source>
        <dbReference type="ARBA" id="ARBA00004245"/>
    </source>
</evidence>
<name>A0A6P7SXR7_9MOLL</name>